<evidence type="ECO:0000256" key="2">
    <source>
        <dbReference type="ARBA" id="ARBA00022553"/>
    </source>
</evidence>
<evidence type="ECO:0000256" key="3">
    <source>
        <dbReference type="ARBA" id="ARBA00023015"/>
    </source>
</evidence>
<keyword evidence="13" id="KW-1185">Reference proteome</keyword>
<dbReference type="PANTHER" id="PTHR37299:SF1">
    <property type="entry name" value="STAGE 0 SPORULATION PROTEIN A HOMOLOG"/>
    <property type="match status" value="1"/>
</dbReference>
<gene>
    <name evidence="11" type="primary">lytR_1</name>
    <name evidence="10" type="synonym">lytR</name>
    <name evidence="11" type="ORF">NCTC12413_00116</name>
    <name evidence="10" type="ORF">SAR03_15230</name>
</gene>
<evidence type="ECO:0000313" key="13">
    <source>
        <dbReference type="Proteomes" id="UP000321598"/>
    </source>
</evidence>
<keyword evidence="4" id="KW-0238">DNA-binding</keyword>
<dbReference type="EMBL" id="BKAV01000015">
    <property type="protein sequence ID" value="GEQ00486.1"/>
    <property type="molecule type" value="Genomic_DNA"/>
</dbReference>
<evidence type="ECO:0000313" key="11">
    <source>
        <dbReference type="EMBL" id="SUJ07117.1"/>
    </source>
</evidence>
<dbReference type="Proteomes" id="UP000321598">
    <property type="component" value="Unassembled WGS sequence"/>
</dbReference>
<feature type="domain" description="HTH LytTR-type" evidence="9">
    <location>
        <begin position="150"/>
        <end position="254"/>
    </location>
</feature>
<feature type="modified residue" description="4-aspartylphosphate" evidence="6">
    <location>
        <position position="53"/>
    </location>
</feature>
<dbReference type="GO" id="GO:0000156">
    <property type="term" value="F:phosphorelay response regulator activity"/>
    <property type="evidence" value="ECO:0007669"/>
    <property type="project" value="InterPro"/>
</dbReference>
<keyword evidence="2 6" id="KW-0597">Phosphoprotein</keyword>
<name>A0A380BUB1_9STAP</name>
<dbReference type="AlphaFoldDB" id="A0A380BUB1"/>
<dbReference type="OrthoDB" id="9809318at2"/>
<dbReference type="PROSITE" id="PS50930">
    <property type="entry name" value="HTH_LYTTR"/>
    <property type="match status" value="1"/>
</dbReference>
<dbReference type="GO" id="GO:0005737">
    <property type="term" value="C:cytoplasm"/>
    <property type="evidence" value="ECO:0007669"/>
    <property type="project" value="UniProtKB-SubCell"/>
</dbReference>
<feature type="region of interest" description="Disordered" evidence="7">
    <location>
        <begin position="126"/>
        <end position="146"/>
    </location>
</feature>
<feature type="compositionally biased region" description="Polar residues" evidence="7">
    <location>
        <begin position="126"/>
        <end position="139"/>
    </location>
</feature>
<dbReference type="CDD" id="cd17532">
    <property type="entry name" value="REC_LytTR_AlgR-like"/>
    <property type="match status" value="1"/>
</dbReference>
<organism evidence="11 12">
    <name type="scientific">Staphylococcus arlettae</name>
    <dbReference type="NCBI Taxonomy" id="29378"/>
    <lineage>
        <taxon>Bacteria</taxon>
        <taxon>Bacillati</taxon>
        <taxon>Bacillota</taxon>
        <taxon>Bacilli</taxon>
        <taxon>Bacillales</taxon>
        <taxon>Staphylococcaceae</taxon>
        <taxon>Staphylococcus</taxon>
    </lineage>
</organism>
<dbReference type="Pfam" id="PF04397">
    <property type="entry name" value="LytTR"/>
    <property type="match status" value="1"/>
</dbReference>
<reference evidence="11 12" key="1">
    <citation type="submission" date="2018-06" db="EMBL/GenBank/DDBJ databases">
        <authorList>
            <consortium name="Pathogen Informatics"/>
            <person name="Doyle S."/>
        </authorList>
    </citation>
    <scope>NUCLEOTIDE SEQUENCE [LARGE SCALE GENOMIC DNA]</scope>
    <source>
        <strain evidence="11 12">NCTC12413</strain>
    </source>
</reference>
<dbReference type="Pfam" id="PF00072">
    <property type="entry name" value="Response_reg"/>
    <property type="match status" value="1"/>
</dbReference>
<comment type="subcellular location">
    <subcellularLocation>
        <location evidence="1">Cytoplasm</location>
    </subcellularLocation>
</comment>
<evidence type="ECO:0000259" key="8">
    <source>
        <dbReference type="PROSITE" id="PS50110"/>
    </source>
</evidence>
<proteinExistence type="predicted"/>
<evidence type="ECO:0000256" key="7">
    <source>
        <dbReference type="SAM" id="MobiDB-lite"/>
    </source>
</evidence>
<dbReference type="GO" id="GO:0003677">
    <property type="term" value="F:DNA binding"/>
    <property type="evidence" value="ECO:0007669"/>
    <property type="project" value="UniProtKB-KW"/>
</dbReference>
<dbReference type="NCBIfam" id="NF010684">
    <property type="entry name" value="PRK14084.1"/>
    <property type="match status" value="1"/>
</dbReference>
<dbReference type="PROSITE" id="PS50110">
    <property type="entry name" value="RESPONSE_REGULATORY"/>
    <property type="match status" value="1"/>
</dbReference>
<evidence type="ECO:0000256" key="5">
    <source>
        <dbReference type="ARBA" id="ARBA00023163"/>
    </source>
</evidence>
<keyword evidence="3" id="KW-0805">Transcription regulation</keyword>
<accession>A0A380BUB1</accession>
<dbReference type="InterPro" id="IPR001789">
    <property type="entry name" value="Sig_transdc_resp-reg_receiver"/>
</dbReference>
<dbReference type="PANTHER" id="PTHR37299">
    <property type="entry name" value="TRANSCRIPTIONAL REGULATOR-RELATED"/>
    <property type="match status" value="1"/>
</dbReference>
<evidence type="ECO:0000313" key="12">
    <source>
        <dbReference type="Proteomes" id="UP000254956"/>
    </source>
</evidence>
<dbReference type="InterPro" id="IPR046947">
    <property type="entry name" value="LytR-like"/>
</dbReference>
<dbReference type="Proteomes" id="UP000254956">
    <property type="component" value="Unassembled WGS sequence"/>
</dbReference>
<dbReference type="SMART" id="SM00850">
    <property type="entry name" value="LytTR"/>
    <property type="match status" value="1"/>
</dbReference>
<dbReference type="SUPFAM" id="SSF52172">
    <property type="entry name" value="CheY-like"/>
    <property type="match status" value="1"/>
</dbReference>
<dbReference type="InterPro" id="IPR011006">
    <property type="entry name" value="CheY-like_superfamily"/>
</dbReference>
<dbReference type="SMART" id="SM00448">
    <property type="entry name" value="REC"/>
    <property type="match status" value="1"/>
</dbReference>
<evidence type="ECO:0000256" key="4">
    <source>
        <dbReference type="ARBA" id="ARBA00023125"/>
    </source>
</evidence>
<dbReference type="Gene3D" id="2.40.50.1020">
    <property type="entry name" value="LytTr DNA-binding domain"/>
    <property type="match status" value="1"/>
</dbReference>
<evidence type="ECO:0000256" key="1">
    <source>
        <dbReference type="ARBA" id="ARBA00004496"/>
    </source>
</evidence>
<protein>
    <submittedName>
        <fullName evidence="10">Sensory transduction protein LytR</fullName>
    </submittedName>
    <submittedName>
        <fullName evidence="11">Two-component response regulator</fullName>
    </submittedName>
</protein>
<evidence type="ECO:0000256" key="6">
    <source>
        <dbReference type="PROSITE-ProRule" id="PRU00169"/>
    </source>
</evidence>
<dbReference type="RefSeq" id="WP_103388337.1">
    <property type="nucleotide sequence ID" value="NZ_BKAV01000015.1"/>
</dbReference>
<sequence length="255" mass="29422">MKSIIVDDEPLARNELSYLLNQIRHFEKIDEAENVSETLELLLYDDYDVIFLDINLMDESGLDLANKIKKMKHAPFIVFATAHDTFAVKAFELDAIDYILKPFEQQRIAQAIHKVELAIGQTSEQQNNLDLTPSTSNENSQEDAKPSKVLPIEVDERIHIINLNDIIAISVNNGITTINTTLGDFETSEPLSHYEKKIVTQKFMRIHRSTLINKAHIQTIEHWFNYTYQLTMTNQLKFQVSRSYMKAFKQMMGLS</sequence>
<evidence type="ECO:0000313" key="10">
    <source>
        <dbReference type="EMBL" id="GEQ00486.1"/>
    </source>
</evidence>
<evidence type="ECO:0000259" key="9">
    <source>
        <dbReference type="PROSITE" id="PS50930"/>
    </source>
</evidence>
<keyword evidence="5" id="KW-0804">Transcription</keyword>
<feature type="domain" description="Response regulatory" evidence="8">
    <location>
        <begin position="2"/>
        <end position="116"/>
    </location>
</feature>
<dbReference type="EMBL" id="UGZE01000001">
    <property type="protein sequence ID" value="SUJ07117.1"/>
    <property type="molecule type" value="Genomic_DNA"/>
</dbReference>
<dbReference type="InterPro" id="IPR007492">
    <property type="entry name" value="LytTR_DNA-bd_dom"/>
</dbReference>
<dbReference type="Gene3D" id="3.40.50.2300">
    <property type="match status" value="1"/>
</dbReference>
<reference evidence="10 13" key="2">
    <citation type="submission" date="2019-07" db="EMBL/GenBank/DDBJ databases">
        <title>Whole genome shotgun sequence of Staphylococcus arlettae NBRC 109765.</title>
        <authorList>
            <person name="Hosoyama A."/>
            <person name="Uohara A."/>
            <person name="Ohji S."/>
            <person name="Ichikawa N."/>
        </authorList>
    </citation>
    <scope>NUCLEOTIDE SEQUENCE [LARGE SCALE GENOMIC DNA]</scope>
    <source>
        <strain evidence="10 13">NBRC 109765</strain>
    </source>
</reference>